<comment type="caution">
    <text evidence="4">The sequence shown here is derived from an EMBL/GenBank/DDBJ whole genome shotgun (WGS) entry which is preliminary data.</text>
</comment>
<feature type="domain" description="AAA" evidence="3">
    <location>
        <begin position="60"/>
        <end position="240"/>
    </location>
</feature>
<reference evidence="4 5" key="1">
    <citation type="journal article" date="2018" name="Int. J. Syst. Evol. Microbiol.">
        <title>Bifidobacterium catulorum sp. nov., a novel taxon from the faeces of the baby common marmoset (Callithrix jacchus).</title>
        <authorList>
            <person name="Modesto M."/>
            <person name="Michelini S."/>
            <person name="Oki K."/>
            <person name="Biavati B."/>
            <person name="Watanabe K."/>
            <person name="Mattarelli P."/>
        </authorList>
    </citation>
    <scope>NUCLEOTIDE SEQUENCE [LARGE SCALE GENOMIC DNA]</scope>
    <source>
        <strain evidence="4 5">MRM 8.19</strain>
    </source>
</reference>
<keyword evidence="5" id="KW-1185">Reference proteome</keyword>
<dbReference type="AlphaFoldDB" id="A0A2U2MU32"/>
<dbReference type="Gene3D" id="3.40.50.300">
    <property type="entry name" value="P-loop containing nucleotide triphosphate hydrolases"/>
    <property type="match status" value="1"/>
</dbReference>
<accession>A0A2U2MU32</accession>
<dbReference type="InterPro" id="IPR050678">
    <property type="entry name" value="DNA_Partitioning_ATPase"/>
</dbReference>
<dbReference type="PANTHER" id="PTHR13696">
    <property type="entry name" value="P-LOOP CONTAINING NUCLEOSIDE TRIPHOSPHATE HYDROLASE"/>
    <property type="match status" value="1"/>
</dbReference>
<evidence type="ECO:0000259" key="3">
    <source>
        <dbReference type="Pfam" id="PF13614"/>
    </source>
</evidence>
<dbReference type="FunFam" id="3.40.50.300:FF:000285">
    <property type="entry name" value="Sporulation initiation inhibitor Soj"/>
    <property type="match status" value="1"/>
</dbReference>
<evidence type="ECO:0000256" key="1">
    <source>
        <dbReference type="ARBA" id="ARBA00006976"/>
    </source>
</evidence>
<dbReference type="EMBL" id="QFFN01000004">
    <property type="protein sequence ID" value="PWG60357.1"/>
    <property type="molecule type" value="Genomic_DNA"/>
</dbReference>
<comment type="similarity">
    <text evidence="1">Belongs to the ParA family.</text>
</comment>
<dbReference type="PANTHER" id="PTHR13696:SF52">
    <property type="entry name" value="PARA FAMILY PROTEIN CT_582"/>
    <property type="match status" value="1"/>
</dbReference>
<organism evidence="4 5">
    <name type="scientific">Bifidobacterium catulorum</name>
    <dbReference type="NCBI Taxonomy" id="1630173"/>
    <lineage>
        <taxon>Bacteria</taxon>
        <taxon>Bacillati</taxon>
        <taxon>Actinomycetota</taxon>
        <taxon>Actinomycetes</taxon>
        <taxon>Bifidobacteriales</taxon>
        <taxon>Bifidobacteriaceae</taxon>
        <taxon>Bifidobacterium</taxon>
    </lineage>
</organism>
<protein>
    <submittedName>
        <fullName evidence="4">Chromosome partitioning protein</fullName>
    </submittedName>
</protein>
<dbReference type="RefSeq" id="WP_109136821.1">
    <property type="nucleotide sequence ID" value="NZ_QFFN01000004.1"/>
</dbReference>
<comment type="function">
    <text evidence="2">May play a role in septum formation.</text>
</comment>
<dbReference type="Pfam" id="PF13614">
    <property type="entry name" value="AAA_31"/>
    <property type="match status" value="1"/>
</dbReference>
<evidence type="ECO:0000256" key="2">
    <source>
        <dbReference type="ARBA" id="ARBA00059092"/>
    </source>
</evidence>
<dbReference type="SUPFAM" id="SSF52540">
    <property type="entry name" value="P-loop containing nucleoside triphosphate hydrolases"/>
    <property type="match status" value="1"/>
</dbReference>
<evidence type="ECO:0000313" key="4">
    <source>
        <dbReference type="EMBL" id="PWG60357.1"/>
    </source>
</evidence>
<dbReference type="CDD" id="cd02042">
    <property type="entry name" value="ParAB_family"/>
    <property type="match status" value="1"/>
</dbReference>
<dbReference type="Proteomes" id="UP000245753">
    <property type="component" value="Unassembled WGS sequence"/>
</dbReference>
<gene>
    <name evidence="4" type="ORF">DF200_03055</name>
</gene>
<proteinExistence type="inferred from homology"/>
<name>A0A2U2MU32_9BIFI</name>
<dbReference type="OrthoDB" id="9815116at2"/>
<sequence length="334" mass="36172">MANVSRETSSDNGRGDVIESASEVLNRIFGSSSGLGAQIVELTERRQHLEEETYPKPSTMRVIAVANQKGGVGKTTTVVNISAALAEAGAHVLVIDMDPQGNASTAFNVEHSSGSPSVYDVLEGRMTIGEVRRTCEDFPNLDVIPSTIDLSGAELEIAGIEDRTMLLRDSIADYLHETGEHYDYVFIDCAPSLGLIVLNALCAAHEVMIPIQAEYYALEGLGQLMKTIGLVQQTLNKHLIISTMLVTMFDRRTILSQDVYDEVKKHYPDIVLDTTIPRSVKIAEAPSFGKTAIAYDSNGAGAISYREAALEIAKRSEHVLKTISAQKSAQKSGD</sequence>
<dbReference type="InterPro" id="IPR025669">
    <property type="entry name" value="AAA_dom"/>
</dbReference>
<dbReference type="InterPro" id="IPR027417">
    <property type="entry name" value="P-loop_NTPase"/>
</dbReference>
<evidence type="ECO:0000313" key="5">
    <source>
        <dbReference type="Proteomes" id="UP000245753"/>
    </source>
</evidence>